<dbReference type="PIRSF" id="PIRSF036643">
    <property type="entry name" value="FDH_alpha"/>
    <property type="match status" value="1"/>
</dbReference>
<keyword evidence="6" id="KW-0732">Signal</keyword>
<dbReference type="Pfam" id="PF01568">
    <property type="entry name" value="Molydop_binding"/>
    <property type="match status" value="1"/>
</dbReference>
<dbReference type="PROSITE" id="PS51669">
    <property type="entry name" value="4FE4S_MOW_BIS_MGD"/>
    <property type="match status" value="1"/>
</dbReference>
<dbReference type="PANTHER" id="PTHR43598">
    <property type="entry name" value="TUNGSTEN-CONTAINING FORMYLMETHANOFURAN DEHYDROGENASE 2 SUBUNIT B"/>
    <property type="match status" value="1"/>
</dbReference>
<evidence type="ECO:0000313" key="11">
    <source>
        <dbReference type="EMBL" id="HHK68959.1"/>
    </source>
</evidence>
<evidence type="ECO:0000256" key="2">
    <source>
        <dbReference type="ARBA" id="ARBA00004196"/>
    </source>
</evidence>
<comment type="caution">
    <text evidence="11">The sequence shown here is derived from an EMBL/GenBank/DDBJ whole genome shotgun (WGS) entry which is preliminary data.</text>
</comment>
<dbReference type="Pfam" id="PF04879">
    <property type="entry name" value="Molybdop_Fe4S4"/>
    <property type="match status" value="1"/>
</dbReference>
<dbReference type="InterPro" id="IPR006657">
    <property type="entry name" value="MoPterin_dinucl-bd_dom"/>
</dbReference>
<gene>
    <name evidence="11" type="ORF">ENM11_07410</name>
</gene>
<evidence type="ECO:0000256" key="1">
    <source>
        <dbReference type="ARBA" id="ARBA00001966"/>
    </source>
</evidence>
<dbReference type="InterPro" id="IPR009010">
    <property type="entry name" value="Asp_de-COase-like_dom_sf"/>
</dbReference>
<dbReference type="Gene3D" id="3.40.228.10">
    <property type="entry name" value="Dimethylsulfoxide Reductase, domain 2"/>
    <property type="match status" value="1"/>
</dbReference>
<protein>
    <recommendedName>
        <fullName evidence="10">4Fe-4S Mo/W bis-MGD-type domain-containing protein</fullName>
    </recommendedName>
</protein>
<keyword evidence="7" id="KW-0560">Oxidoreductase</keyword>
<sequence length="976" mass="109730">MAEETLFEIDRRGFLKLGGAAALATTLPAVLIEAGAEPGDTRKIKEGRKVPTICPYCAVGCGMLVTVVDGKVVDVEGDPQHPINEGALCSKGNAYLQLINSERRLKYPMKRTNPKKGVDQDPGWQRITWDEAFSTIAKKVADIFKSVYEKSVKHQDGYYWVGKDSPIALWGSAYFNNEECYLEKKLMSILGSLNVEHQARLCHASTVPALANTFGFGAQTNHPVDLKNAKCIMIIGSNAAEQHPIVFRWVQRAREAGAKLISLDPRFTRSSSWADIYLPFRPGSETAIYLGMIRYAIENNLVDKKFLESRTNAPYSFDGLEVGLDDPRSVFSKLKQLVEPYTPEEVSRITGIPKEKFEEICRVYTTTRPGSILYSMGTTQHTNATYAIRAMAILQLVLGNVGKPGAQIGALRGISNVQGSTDMNILSHLIMGYRVPPRSPKDVREYQKWKNDKAGYEKKLKDNGYWAYWRWGPARMFPTWEWLEQYWGVYIGTYPGVDPDNEPVISDIPIGVGYPTVQMYRAIKDGKIKVLFNFAGNNAVSLANAAHNVHETFTNSDLFMVCYEIFETETAHFADLLLPGTVQVERSGSVTNTGRWVQWRWKAVDPPGECMDELTFLTELFRRIRTELKKEGVLLPSELFEKEMDVKLNRAKNPVSGAVGVDANWPTSFEPTGTPEAVYKEIAHTNALYRFPGPGKRFSAYDLETAPELDGIMAKRRDPTPADEYDRQYGLFKNWGWSWMTNQRNLYDLNEPPEDKNRVRGFFVWWAHSPEPLDKPGGAWLGLDKAAIWAGGPTGLYDPSKPDWHPLKHGMPLHNEPVESPVPELAAKYPTVWDERFPVKKGRPEEFPVVLTTFRVTEHMQAGAMTRNLPWLVELHPEMFVEMDRELAGELNVKSGDSVRVTTARGSIEVKAIVTDRLKPLNVNGRKLHVVAMPWHWGFKGLSTGPIANNITIDAVDLHGNIPETKVCLCRVEKVS</sequence>
<evidence type="ECO:0000256" key="6">
    <source>
        <dbReference type="ARBA" id="ARBA00022729"/>
    </source>
</evidence>
<evidence type="ECO:0000256" key="4">
    <source>
        <dbReference type="ARBA" id="ARBA00022485"/>
    </source>
</evidence>
<dbReference type="SUPFAM" id="SSF50692">
    <property type="entry name" value="ADC-like"/>
    <property type="match status" value="1"/>
</dbReference>
<keyword evidence="8" id="KW-0408">Iron</keyword>
<dbReference type="Gene3D" id="2.40.40.20">
    <property type="match status" value="1"/>
</dbReference>
<dbReference type="InterPro" id="IPR006311">
    <property type="entry name" value="TAT_signal"/>
</dbReference>
<evidence type="ECO:0000256" key="5">
    <source>
        <dbReference type="ARBA" id="ARBA00022723"/>
    </source>
</evidence>
<dbReference type="PANTHER" id="PTHR43598:SF5">
    <property type="entry name" value="DMSO REDUCTASE CHAIN A"/>
    <property type="match status" value="1"/>
</dbReference>
<dbReference type="Pfam" id="PF00384">
    <property type="entry name" value="Molybdopterin"/>
    <property type="match status" value="1"/>
</dbReference>
<accession>A0A7C5LDL2</accession>
<dbReference type="GO" id="GO:0046872">
    <property type="term" value="F:metal ion binding"/>
    <property type="evidence" value="ECO:0007669"/>
    <property type="project" value="UniProtKB-KW"/>
</dbReference>
<dbReference type="GO" id="GO:0043546">
    <property type="term" value="F:molybdopterin cofactor binding"/>
    <property type="evidence" value="ECO:0007669"/>
    <property type="project" value="InterPro"/>
</dbReference>
<keyword evidence="5" id="KW-0479">Metal-binding</keyword>
<keyword evidence="4" id="KW-0004">4Fe-4S</keyword>
<evidence type="ECO:0000256" key="9">
    <source>
        <dbReference type="ARBA" id="ARBA00023014"/>
    </source>
</evidence>
<proteinExistence type="inferred from homology"/>
<dbReference type="InterPro" id="IPR006656">
    <property type="entry name" value="Mopterin_OxRdtase"/>
</dbReference>
<dbReference type="InterPro" id="IPR027467">
    <property type="entry name" value="MopterinOxRdtase_cofactor_BS"/>
</dbReference>
<feature type="domain" description="4Fe-4S Mo/W bis-MGD-type" evidence="10">
    <location>
        <begin position="47"/>
        <end position="103"/>
    </location>
</feature>
<dbReference type="FunFam" id="2.20.25.90:FF:000006">
    <property type="entry name" value="Formate dehydrogenase alpha subunit"/>
    <property type="match status" value="1"/>
</dbReference>
<dbReference type="GO" id="GO:0051539">
    <property type="term" value="F:4 iron, 4 sulfur cluster binding"/>
    <property type="evidence" value="ECO:0007669"/>
    <property type="project" value="UniProtKB-KW"/>
</dbReference>
<dbReference type="AlphaFoldDB" id="A0A7C5LDL2"/>
<dbReference type="Gene3D" id="3.40.50.740">
    <property type="match status" value="1"/>
</dbReference>
<dbReference type="PROSITE" id="PS51318">
    <property type="entry name" value="TAT"/>
    <property type="match status" value="1"/>
</dbReference>
<reference evidence="11" key="1">
    <citation type="journal article" date="2020" name="mSystems">
        <title>Genome- and Community-Level Interaction Insights into Carbon Utilization and Element Cycling Functions of Hydrothermarchaeota in Hydrothermal Sediment.</title>
        <authorList>
            <person name="Zhou Z."/>
            <person name="Liu Y."/>
            <person name="Xu W."/>
            <person name="Pan J."/>
            <person name="Luo Z.H."/>
            <person name="Li M."/>
        </authorList>
    </citation>
    <scope>NUCLEOTIDE SEQUENCE [LARGE SCALE GENOMIC DNA]</scope>
    <source>
        <strain evidence="11">SpSt-1056</strain>
    </source>
</reference>
<comment type="cofactor">
    <cofactor evidence="1">
        <name>[4Fe-4S] cluster</name>
        <dbReference type="ChEBI" id="CHEBI:49883"/>
    </cofactor>
</comment>
<evidence type="ECO:0000256" key="7">
    <source>
        <dbReference type="ARBA" id="ARBA00023002"/>
    </source>
</evidence>
<dbReference type="SMART" id="SM00926">
    <property type="entry name" value="Molybdop_Fe4S4"/>
    <property type="match status" value="1"/>
</dbReference>
<comment type="subcellular location">
    <subcellularLocation>
        <location evidence="2">Cell envelope</location>
    </subcellularLocation>
</comment>
<dbReference type="InterPro" id="IPR006963">
    <property type="entry name" value="Mopterin_OxRdtase_4Fe-4S_dom"/>
</dbReference>
<dbReference type="CDD" id="cd02792">
    <property type="entry name" value="MopB_CT_Formate-Dh-Na-like"/>
    <property type="match status" value="1"/>
</dbReference>
<comment type="similarity">
    <text evidence="3">Belongs to the prokaryotic molybdopterin-containing oxidoreductase family.</text>
</comment>
<dbReference type="Gene3D" id="3.30.200.210">
    <property type="match status" value="1"/>
</dbReference>
<dbReference type="GO" id="GO:0016491">
    <property type="term" value="F:oxidoreductase activity"/>
    <property type="evidence" value="ECO:0007669"/>
    <property type="project" value="UniProtKB-KW"/>
</dbReference>
<evidence type="ECO:0000256" key="3">
    <source>
        <dbReference type="ARBA" id="ARBA00010312"/>
    </source>
</evidence>
<keyword evidence="9" id="KW-0411">Iron-sulfur</keyword>
<evidence type="ECO:0000256" key="8">
    <source>
        <dbReference type="ARBA" id="ARBA00023004"/>
    </source>
</evidence>
<dbReference type="SUPFAM" id="SSF53706">
    <property type="entry name" value="Formate dehydrogenase/DMSO reductase, domains 1-3"/>
    <property type="match status" value="1"/>
</dbReference>
<name>A0A7C5LDL2_CALS0</name>
<dbReference type="EMBL" id="DRWN01000061">
    <property type="protein sequence ID" value="HHK68959.1"/>
    <property type="molecule type" value="Genomic_DNA"/>
</dbReference>
<evidence type="ECO:0000259" key="10">
    <source>
        <dbReference type="PROSITE" id="PS51669"/>
    </source>
</evidence>
<dbReference type="PROSITE" id="PS00551">
    <property type="entry name" value="MOLYBDOPTERIN_PROK_1"/>
    <property type="match status" value="1"/>
</dbReference>
<organism evidence="11">
    <name type="scientific">Caldiarchaeum subterraneum</name>
    <dbReference type="NCBI Taxonomy" id="311458"/>
    <lineage>
        <taxon>Archaea</taxon>
        <taxon>Nitrososphaerota</taxon>
        <taxon>Candidatus Caldarchaeales</taxon>
        <taxon>Candidatus Caldarchaeaceae</taxon>
        <taxon>Candidatus Caldarchaeum</taxon>
    </lineage>
</organism>